<dbReference type="InterPro" id="IPR056326">
    <property type="entry name" value="ISD11"/>
</dbReference>
<dbReference type="GO" id="GO:0016226">
    <property type="term" value="P:iron-sulfur cluster assembly"/>
    <property type="evidence" value="ECO:0007669"/>
    <property type="project" value="InterPro"/>
</dbReference>
<dbReference type="AlphaFoldDB" id="A0A9Q0LR95"/>
<dbReference type="InterPro" id="IPR045297">
    <property type="entry name" value="Complex1_LYR_LYRM4"/>
</dbReference>
<dbReference type="InterPro" id="IPR051522">
    <property type="entry name" value="ISC_assembly_LYR"/>
</dbReference>
<comment type="caution">
    <text evidence="2">The sequence shown here is derived from an EMBL/GenBank/DDBJ whole genome shotgun (WGS) entry which is preliminary data.</text>
</comment>
<reference evidence="2" key="1">
    <citation type="submission" date="2022-10" db="EMBL/GenBank/DDBJ databases">
        <title>Novel sulphate-reducing endosymbionts in the free-living metamonad Anaeramoeba.</title>
        <authorList>
            <person name="Jerlstrom-Hultqvist J."/>
            <person name="Cepicka I."/>
            <person name="Gallot-Lavallee L."/>
            <person name="Salas-Leiva D."/>
            <person name="Curtis B.A."/>
            <person name="Zahonova K."/>
            <person name="Pipaliya S."/>
            <person name="Dacks J."/>
            <person name="Roger A.J."/>
        </authorList>
    </citation>
    <scope>NUCLEOTIDE SEQUENCE</scope>
    <source>
        <strain evidence="2">BMAN</strain>
    </source>
</reference>
<dbReference type="EMBL" id="JAPDFW010000063">
    <property type="protein sequence ID" value="KAJ5075800.1"/>
    <property type="molecule type" value="Genomic_DNA"/>
</dbReference>
<dbReference type="GO" id="GO:1990221">
    <property type="term" value="C:L-cysteine desulfurase complex"/>
    <property type="evidence" value="ECO:0007669"/>
    <property type="project" value="TreeGrafter"/>
</dbReference>
<dbReference type="CDD" id="cd20264">
    <property type="entry name" value="Complex1_LYR_LYRM4"/>
    <property type="match status" value="1"/>
</dbReference>
<protein>
    <submittedName>
        <fullName evidence="2">Uncharacterized protein</fullName>
    </submittedName>
</protein>
<evidence type="ECO:0000313" key="3">
    <source>
        <dbReference type="Proteomes" id="UP001149090"/>
    </source>
</evidence>
<name>A0A9Q0LR95_ANAIG</name>
<dbReference type="Proteomes" id="UP001149090">
    <property type="component" value="Unassembled WGS sequence"/>
</dbReference>
<dbReference type="Pfam" id="PF23511">
    <property type="entry name" value="Microp_apicomplexa_7"/>
    <property type="match status" value="1"/>
</dbReference>
<dbReference type="OMA" id="NYSVYFT"/>
<dbReference type="PANTHER" id="PTHR13166:SF7">
    <property type="entry name" value="LYR MOTIF-CONTAINING PROTEIN 4"/>
    <property type="match status" value="1"/>
</dbReference>
<dbReference type="PANTHER" id="PTHR13166">
    <property type="entry name" value="PROTEIN C6ORF149"/>
    <property type="match status" value="1"/>
</dbReference>
<evidence type="ECO:0000256" key="1">
    <source>
        <dbReference type="ARBA" id="ARBA00009508"/>
    </source>
</evidence>
<accession>A0A9Q0LR95</accession>
<gene>
    <name evidence="2" type="ORF">M0811_06662</name>
</gene>
<comment type="similarity">
    <text evidence="1">Belongs to the complex I LYR family.</text>
</comment>
<dbReference type="GO" id="GO:0005739">
    <property type="term" value="C:mitochondrion"/>
    <property type="evidence" value="ECO:0007669"/>
    <property type="project" value="TreeGrafter"/>
</dbReference>
<dbReference type="OrthoDB" id="275715at2759"/>
<keyword evidence="3" id="KW-1185">Reference proteome</keyword>
<proteinExistence type="inferred from homology"/>
<evidence type="ECO:0000313" key="2">
    <source>
        <dbReference type="EMBL" id="KAJ5075800.1"/>
    </source>
</evidence>
<organism evidence="2 3">
    <name type="scientific">Anaeramoeba ignava</name>
    <name type="common">Anaerobic marine amoeba</name>
    <dbReference type="NCBI Taxonomy" id="1746090"/>
    <lineage>
        <taxon>Eukaryota</taxon>
        <taxon>Metamonada</taxon>
        <taxon>Anaeramoebidae</taxon>
        <taxon>Anaeramoeba</taxon>
    </lineage>
</organism>
<sequence>MSIVLQKNLKKHITSNLKTIIFGFATKYEIESLLKETLEEAKKFNNYNFKEYFTRRTNEVFDEFWKTNEKDESKIQQFYDERKQELEVLKRQTKIDNLYSTKKFVIDSDEKK</sequence>